<comment type="similarity">
    <text evidence="3 11">Belongs to the MICOS complex subunit Mic12 family.</text>
</comment>
<evidence type="ECO:0000313" key="14">
    <source>
        <dbReference type="EMBL" id="KIV77716.1"/>
    </source>
</evidence>
<dbReference type="Pfam" id="PF17050">
    <property type="entry name" value="AIM5"/>
    <property type="match status" value="1"/>
</dbReference>
<keyword evidence="7 11" id="KW-0496">Mitochondrion</keyword>
<evidence type="ECO:0000256" key="11">
    <source>
        <dbReference type="RuleBase" id="RU363010"/>
    </source>
</evidence>
<evidence type="ECO:0000256" key="13">
    <source>
        <dbReference type="SAM" id="MobiDB-lite"/>
    </source>
</evidence>
<dbReference type="InterPro" id="IPR031463">
    <property type="entry name" value="Mic12"/>
</dbReference>
<feature type="region of interest" description="Disordered" evidence="13">
    <location>
        <begin position="194"/>
        <end position="220"/>
    </location>
</feature>
<gene>
    <name evidence="14" type="ORF">PV11_09498</name>
</gene>
<evidence type="ECO:0000256" key="5">
    <source>
        <dbReference type="ARBA" id="ARBA00022692"/>
    </source>
</evidence>
<name>A0A0D1WRL1_9EURO</name>
<protein>
    <recommendedName>
        <fullName evidence="4 11">MICOS complex subunit MIC12</fullName>
    </recommendedName>
    <alternativeName>
        <fullName evidence="10 11">Altered inheritance of mitochondria protein 5, mitochondrial</fullName>
    </alternativeName>
    <alternativeName>
        <fullName evidence="9 11">Found in mitochondrial proteome protein 51</fullName>
    </alternativeName>
</protein>
<keyword evidence="11" id="KW-0999">Mitochondrion inner membrane</keyword>
<keyword evidence="6 11" id="KW-1133">Transmembrane helix</keyword>
<organism evidence="14 15">
    <name type="scientific">Exophiala sideris</name>
    <dbReference type="NCBI Taxonomy" id="1016849"/>
    <lineage>
        <taxon>Eukaryota</taxon>
        <taxon>Fungi</taxon>
        <taxon>Dikarya</taxon>
        <taxon>Ascomycota</taxon>
        <taxon>Pezizomycotina</taxon>
        <taxon>Eurotiomycetes</taxon>
        <taxon>Chaetothyriomycetidae</taxon>
        <taxon>Chaetothyriales</taxon>
        <taxon>Herpotrichiellaceae</taxon>
        <taxon>Exophiala</taxon>
    </lineage>
</organism>
<feature type="transmembrane region" description="Helical" evidence="11">
    <location>
        <begin position="6"/>
        <end position="24"/>
    </location>
</feature>
<dbReference type="GO" id="GO:0044284">
    <property type="term" value="C:mitochondrial crista junction"/>
    <property type="evidence" value="ECO:0007669"/>
    <property type="project" value="InterPro"/>
</dbReference>
<comment type="subcellular location">
    <subcellularLocation>
        <location evidence="2">Membrane</location>
    </subcellularLocation>
    <subcellularLocation>
        <location evidence="11">Mitochondrion inner membrane</location>
        <topology evidence="11">Single-pass membrane protein</topology>
    </subcellularLocation>
</comment>
<evidence type="ECO:0000256" key="7">
    <source>
        <dbReference type="ARBA" id="ARBA00023128"/>
    </source>
</evidence>
<accession>A0A0D1WRL1</accession>
<evidence type="ECO:0000256" key="3">
    <source>
        <dbReference type="ARBA" id="ARBA00009188"/>
    </source>
</evidence>
<keyword evidence="8 11" id="KW-0472">Membrane</keyword>
<reference evidence="14 15" key="1">
    <citation type="submission" date="2015-01" db="EMBL/GenBank/DDBJ databases">
        <title>The Genome Sequence of Exophiala sideris CBS121828.</title>
        <authorList>
            <consortium name="The Broad Institute Genomics Platform"/>
            <person name="Cuomo C."/>
            <person name="de Hoog S."/>
            <person name="Gorbushina A."/>
            <person name="Stielow B."/>
            <person name="Teixiera M."/>
            <person name="Abouelleil A."/>
            <person name="Chapman S.B."/>
            <person name="Priest M."/>
            <person name="Young S.K."/>
            <person name="Wortman J."/>
            <person name="Nusbaum C."/>
            <person name="Birren B."/>
        </authorList>
    </citation>
    <scope>NUCLEOTIDE SEQUENCE [LARGE SCALE GENOMIC DNA]</scope>
    <source>
        <strain evidence="14 15">CBS 121828</strain>
    </source>
</reference>
<keyword evidence="5 11" id="KW-0812">Transmembrane</keyword>
<comment type="subunit">
    <text evidence="11">Component of the mitochondrial contact site and cristae organizing system (MICOS) complex.</text>
</comment>
<keyword evidence="12" id="KW-0175">Coiled coil</keyword>
<evidence type="ECO:0000256" key="2">
    <source>
        <dbReference type="ARBA" id="ARBA00004370"/>
    </source>
</evidence>
<dbReference type="OrthoDB" id="4037694at2759"/>
<evidence type="ECO:0000256" key="6">
    <source>
        <dbReference type="ARBA" id="ARBA00022989"/>
    </source>
</evidence>
<evidence type="ECO:0000313" key="15">
    <source>
        <dbReference type="Proteomes" id="UP000053599"/>
    </source>
</evidence>
<dbReference type="HOGENOM" id="CLU_056216_0_0_1"/>
<evidence type="ECO:0000256" key="8">
    <source>
        <dbReference type="ARBA" id="ARBA00023136"/>
    </source>
</evidence>
<sequence>MGFTTGFLGGATLTYSLLYISLYVHRANRNVQKTLLSQQATLLNSVVEPLPPLPDPPAYEVRKAGLVEELKDHWNSEIEHLVRKVQTTNWDEQREIWEARIAAAWARLRSTQSAQQLETKAKEVEQQVVDAARDGTQRAIASAKETSQKVQDTVKTEAEKASVFATNKAKEVGQKVRENIAEGADKAKKTIAEATDKAKATTKDVADKATGREPRLLELK</sequence>
<comment type="function">
    <text evidence="1 11">Component of the MICOS complex, a large protein complex of the mitochondrial inner membrane that plays crucial roles in the maintenance of crista junctions, inner membrane architecture, and formation of contact sites to the outer membrane.</text>
</comment>
<evidence type="ECO:0000256" key="10">
    <source>
        <dbReference type="ARBA" id="ARBA00032985"/>
    </source>
</evidence>
<evidence type="ECO:0000256" key="9">
    <source>
        <dbReference type="ARBA" id="ARBA00032159"/>
    </source>
</evidence>
<dbReference type="GO" id="GO:0061617">
    <property type="term" value="C:MICOS complex"/>
    <property type="evidence" value="ECO:0007669"/>
    <property type="project" value="UniProtKB-UniRule"/>
</dbReference>
<dbReference type="GO" id="GO:0042407">
    <property type="term" value="P:cristae formation"/>
    <property type="evidence" value="ECO:0007669"/>
    <property type="project" value="InterPro"/>
</dbReference>
<dbReference type="EMBL" id="KN846954">
    <property type="protein sequence ID" value="KIV77716.1"/>
    <property type="molecule type" value="Genomic_DNA"/>
</dbReference>
<evidence type="ECO:0000256" key="1">
    <source>
        <dbReference type="ARBA" id="ARBA00002689"/>
    </source>
</evidence>
<feature type="coiled-coil region" evidence="12">
    <location>
        <begin position="107"/>
        <end position="134"/>
    </location>
</feature>
<dbReference type="Proteomes" id="UP000053599">
    <property type="component" value="Unassembled WGS sequence"/>
</dbReference>
<dbReference type="AlphaFoldDB" id="A0A0D1WRL1"/>
<evidence type="ECO:0000256" key="4">
    <source>
        <dbReference type="ARBA" id="ARBA00018170"/>
    </source>
</evidence>
<proteinExistence type="inferred from homology"/>
<evidence type="ECO:0000256" key="12">
    <source>
        <dbReference type="SAM" id="Coils"/>
    </source>
</evidence>